<evidence type="ECO:0000313" key="10">
    <source>
        <dbReference type="Proteomes" id="UP001249851"/>
    </source>
</evidence>
<accession>A0AAD9PSY8</accession>
<evidence type="ECO:0000256" key="5">
    <source>
        <dbReference type="ARBA" id="ARBA00022723"/>
    </source>
</evidence>
<dbReference type="EMBL" id="JARQWQ010000145">
    <property type="protein sequence ID" value="KAK2548513.1"/>
    <property type="molecule type" value="Genomic_DNA"/>
</dbReference>
<evidence type="ECO:0000256" key="2">
    <source>
        <dbReference type="ARBA" id="ARBA00004123"/>
    </source>
</evidence>
<dbReference type="GO" id="GO:0004518">
    <property type="term" value="F:nuclease activity"/>
    <property type="evidence" value="ECO:0007669"/>
    <property type="project" value="UniProtKB-KW"/>
</dbReference>
<evidence type="ECO:0000256" key="4">
    <source>
        <dbReference type="ARBA" id="ARBA00022722"/>
    </source>
</evidence>
<protein>
    <submittedName>
        <fullName evidence="9">Protein ANTAGONIST OF LIKE HETEROCHROMATIN PROTEIN 1</fullName>
    </submittedName>
</protein>
<evidence type="ECO:0000256" key="6">
    <source>
        <dbReference type="ARBA" id="ARBA00022801"/>
    </source>
</evidence>
<reference evidence="9" key="2">
    <citation type="journal article" date="2023" name="Science">
        <title>Genomic signatures of disease resistance in endangered staghorn corals.</title>
        <authorList>
            <person name="Vollmer S.V."/>
            <person name="Selwyn J.D."/>
            <person name="Despard B.A."/>
            <person name="Roesel C.L."/>
        </authorList>
    </citation>
    <scope>NUCLEOTIDE SEQUENCE</scope>
    <source>
        <strain evidence="9">K2</strain>
    </source>
</reference>
<evidence type="ECO:0000256" key="3">
    <source>
        <dbReference type="ARBA" id="ARBA00006958"/>
    </source>
</evidence>
<evidence type="ECO:0000256" key="7">
    <source>
        <dbReference type="ARBA" id="ARBA00023242"/>
    </source>
</evidence>
<keyword evidence="7" id="KW-0539">Nucleus</keyword>
<dbReference type="Pfam" id="PF13359">
    <property type="entry name" value="DDE_Tnp_4"/>
    <property type="match status" value="1"/>
</dbReference>
<comment type="caution">
    <text evidence="9">The sequence shown here is derived from an EMBL/GenBank/DDBJ whole genome shotgun (WGS) entry which is preliminary data.</text>
</comment>
<name>A0AAD9PSY8_ACRCE</name>
<dbReference type="GO" id="GO:0046872">
    <property type="term" value="F:metal ion binding"/>
    <property type="evidence" value="ECO:0007669"/>
    <property type="project" value="UniProtKB-KW"/>
</dbReference>
<keyword evidence="10" id="KW-1185">Reference proteome</keyword>
<comment type="cofactor">
    <cofactor evidence="1">
        <name>a divalent metal cation</name>
        <dbReference type="ChEBI" id="CHEBI:60240"/>
    </cofactor>
</comment>
<keyword evidence="6" id="KW-0378">Hydrolase</keyword>
<evidence type="ECO:0000259" key="8">
    <source>
        <dbReference type="Pfam" id="PF13359"/>
    </source>
</evidence>
<organism evidence="9 10">
    <name type="scientific">Acropora cervicornis</name>
    <name type="common">Staghorn coral</name>
    <dbReference type="NCBI Taxonomy" id="6130"/>
    <lineage>
        <taxon>Eukaryota</taxon>
        <taxon>Metazoa</taxon>
        <taxon>Cnidaria</taxon>
        <taxon>Anthozoa</taxon>
        <taxon>Hexacorallia</taxon>
        <taxon>Scleractinia</taxon>
        <taxon>Astrocoeniina</taxon>
        <taxon>Acroporidae</taxon>
        <taxon>Acropora</taxon>
    </lineage>
</organism>
<keyword evidence="5" id="KW-0479">Metal-binding</keyword>
<dbReference type="GO" id="GO:0005634">
    <property type="term" value="C:nucleus"/>
    <property type="evidence" value="ECO:0007669"/>
    <property type="project" value="UniProtKB-SubCell"/>
</dbReference>
<dbReference type="AlphaFoldDB" id="A0AAD9PSY8"/>
<evidence type="ECO:0000313" key="9">
    <source>
        <dbReference type="EMBL" id="KAK2548513.1"/>
    </source>
</evidence>
<gene>
    <name evidence="9" type="ORF">P5673_031297</name>
</gene>
<dbReference type="PANTHER" id="PTHR22930:SF85">
    <property type="entry name" value="GH03217P-RELATED"/>
    <property type="match status" value="1"/>
</dbReference>
<dbReference type="InterPro" id="IPR027806">
    <property type="entry name" value="HARBI1_dom"/>
</dbReference>
<dbReference type="PANTHER" id="PTHR22930">
    <property type="match status" value="1"/>
</dbReference>
<sequence>MRKAVSPRKRTAITLYYMSSTAEYRTIANLFGVSTPFVCLCIRDVCKAITKKLKNNFLKVPEGEDLREVMRLYKEKWGFALCARAIDGTHIPIQAPQENRTDYINRKSYHSIVMQALVDSKYLFRDVVISWPGSVHDARVLSNSELYNRGCNGQLFDPSIKESVLGVDIGLLILGDPAYPLLDWLIKPYPENLNTPNWQWNFNYRLSRTRMTVEDTLGRWKGRLRRVLKRMDMAVSSACYLVAASCILHNICELRKDDFLQEWLEDVHNAVEQPDNIPLVNQRERDASNIRDALAVFFTTPEGQTLGSGSE</sequence>
<comment type="subcellular location">
    <subcellularLocation>
        <location evidence="2">Nucleus</location>
    </subcellularLocation>
</comment>
<comment type="similarity">
    <text evidence="3">Belongs to the HARBI1 family.</text>
</comment>
<evidence type="ECO:0000256" key="1">
    <source>
        <dbReference type="ARBA" id="ARBA00001968"/>
    </source>
</evidence>
<proteinExistence type="inferred from homology"/>
<feature type="domain" description="DDE Tnp4" evidence="8">
    <location>
        <begin position="86"/>
        <end position="250"/>
    </location>
</feature>
<dbReference type="Proteomes" id="UP001249851">
    <property type="component" value="Unassembled WGS sequence"/>
</dbReference>
<reference evidence="9" key="1">
    <citation type="journal article" date="2023" name="G3 (Bethesda)">
        <title>Whole genome assembly and annotation of the endangered Caribbean coral Acropora cervicornis.</title>
        <authorList>
            <person name="Selwyn J.D."/>
            <person name="Vollmer S.V."/>
        </authorList>
    </citation>
    <scope>NUCLEOTIDE SEQUENCE</scope>
    <source>
        <strain evidence="9">K2</strain>
    </source>
</reference>
<keyword evidence="4" id="KW-0540">Nuclease</keyword>
<dbReference type="InterPro" id="IPR045249">
    <property type="entry name" value="HARBI1-like"/>
</dbReference>
<dbReference type="GO" id="GO:0016787">
    <property type="term" value="F:hydrolase activity"/>
    <property type="evidence" value="ECO:0007669"/>
    <property type="project" value="UniProtKB-KW"/>
</dbReference>